<dbReference type="OMA" id="WNATANQ"/>
<reference evidence="9" key="1">
    <citation type="submission" date="2016-03" db="EMBL/GenBank/DDBJ databases">
        <title>Draft genome sequence of Rosellinia necatrix.</title>
        <authorList>
            <person name="Kanematsu S."/>
        </authorList>
    </citation>
    <scope>NUCLEOTIDE SEQUENCE [LARGE SCALE GENOMIC DNA]</scope>
    <source>
        <strain evidence="9">W97</strain>
    </source>
</reference>
<dbReference type="PROSITE" id="PS51762">
    <property type="entry name" value="GH16_2"/>
    <property type="match status" value="1"/>
</dbReference>
<evidence type="ECO:0000256" key="7">
    <source>
        <dbReference type="SAM" id="SignalP"/>
    </source>
</evidence>
<evidence type="ECO:0000256" key="2">
    <source>
        <dbReference type="ARBA" id="ARBA00022801"/>
    </source>
</evidence>
<dbReference type="EMBL" id="DF977462">
    <property type="protein sequence ID" value="GAP88909.1"/>
    <property type="molecule type" value="Genomic_DNA"/>
</dbReference>
<dbReference type="InterPro" id="IPR000757">
    <property type="entry name" value="Beta-glucanase-like"/>
</dbReference>
<dbReference type="STRING" id="77044.A0A1W2TKU9"/>
<feature type="chain" id="PRO_5010735426" evidence="7">
    <location>
        <begin position="22"/>
        <end position="444"/>
    </location>
</feature>
<dbReference type="GO" id="GO:0016757">
    <property type="term" value="F:glycosyltransferase activity"/>
    <property type="evidence" value="ECO:0007669"/>
    <property type="project" value="TreeGrafter"/>
</dbReference>
<dbReference type="SUPFAM" id="SSF49899">
    <property type="entry name" value="Concanavalin A-like lectins/glucanases"/>
    <property type="match status" value="1"/>
</dbReference>
<protein>
    <submittedName>
        <fullName evidence="9">Putative glycosyl hydrolase family 16</fullName>
    </submittedName>
</protein>
<evidence type="ECO:0000313" key="10">
    <source>
        <dbReference type="Proteomes" id="UP000054516"/>
    </source>
</evidence>
<keyword evidence="1 7" id="KW-0732">Signal</keyword>
<organism evidence="9">
    <name type="scientific">Rosellinia necatrix</name>
    <name type="common">White root-rot fungus</name>
    <dbReference type="NCBI Taxonomy" id="77044"/>
    <lineage>
        <taxon>Eukaryota</taxon>
        <taxon>Fungi</taxon>
        <taxon>Dikarya</taxon>
        <taxon>Ascomycota</taxon>
        <taxon>Pezizomycotina</taxon>
        <taxon>Sordariomycetes</taxon>
        <taxon>Xylariomycetidae</taxon>
        <taxon>Xylariales</taxon>
        <taxon>Xylariaceae</taxon>
        <taxon>Rosellinia</taxon>
    </lineage>
</organism>
<dbReference type="InterPro" id="IPR050546">
    <property type="entry name" value="Glycosyl_Hydrlase_16"/>
</dbReference>
<dbReference type="PANTHER" id="PTHR10963">
    <property type="entry name" value="GLYCOSYL HYDROLASE-RELATED"/>
    <property type="match status" value="1"/>
</dbReference>
<evidence type="ECO:0000259" key="8">
    <source>
        <dbReference type="PROSITE" id="PS51762"/>
    </source>
</evidence>
<evidence type="ECO:0000256" key="1">
    <source>
        <dbReference type="ARBA" id="ARBA00022729"/>
    </source>
</evidence>
<feature type="compositionally biased region" description="Low complexity" evidence="6">
    <location>
        <begin position="372"/>
        <end position="382"/>
    </location>
</feature>
<dbReference type="Gene3D" id="2.60.120.200">
    <property type="match status" value="1"/>
</dbReference>
<dbReference type="PANTHER" id="PTHR10963:SF22">
    <property type="entry name" value="GLYCOSIDASE CRH2-RELATED"/>
    <property type="match status" value="1"/>
</dbReference>
<feature type="domain" description="GH16" evidence="8">
    <location>
        <begin position="63"/>
        <end position="278"/>
    </location>
</feature>
<accession>A0A1W2TKU9</accession>
<comment type="similarity">
    <text evidence="4">Belongs to the glycosyl hydrolase 16 family. CRH1 subfamily.</text>
</comment>
<dbReference type="InterPro" id="IPR013320">
    <property type="entry name" value="ConA-like_dom_sf"/>
</dbReference>
<dbReference type="GO" id="GO:0004553">
    <property type="term" value="F:hydrolase activity, hydrolyzing O-glycosyl compounds"/>
    <property type="evidence" value="ECO:0007669"/>
    <property type="project" value="InterPro"/>
</dbReference>
<evidence type="ECO:0000256" key="6">
    <source>
        <dbReference type="SAM" id="MobiDB-lite"/>
    </source>
</evidence>
<keyword evidence="10" id="KW-1185">Reference proteome</keyword>
<feature type="region of interest" description="Disordered" evidence="6">
    <location>
        <begin position="358"/>
        <end position="421"/>
    </location>
</feature>
<sequence>MVRSFSTLAALACLGASTVLAQSIPTCSLTQKCPEATPCCSQYGQCGVGAYCLGGCDPRMSFSLDACVPSPVCEDRKMPMTDTSRIVDVSKYLGDPSKADWVAQGIPLTYQNNVILTMPSHSVGTVLASTVYMWYGTVKARMKTSKDAGVVTAFILLSDVKDEIDYEWVGTELDIAQTNYYFQGIPNYQHSGNISVSSNTNTEWHDYEIRWTPEKIEWYVDGTLGRTQLKSKTWNATANQWDFPQTPARVQLSIWPGGADTNGEGTIDWAGGPIDWDSDAIKKDKYYYASVGEVSIECYKADSGAGTNSGTSYTFNSWLATNNTVIDGNKNTILKSLLGSGLNMDADYPHTTGAQTSLEVVPGLSGGGVGTNGQAAGDAQAGGSSGNSGGAAPDGGASECNDGFSQDCSVGSGSNPENQGTRQEHVLGASAFAALIAVGGMLWL</sequence>
<keyword evidence="3" id="KW-0326">Glycosidase</keyword>
<evidence type="ECO:0000256" key="3">
    <source>
        <dbReference type="ARBA" id="ARBA00023295"/>
    </source>
</evidence>
<dbReference type="GO" id="GO:0009277">
    <property type="term" value="C:fungal-type cell wall"/>
    <property type="evidence" value="ECO:0007669"/>
    <property type="project" value="TreeGrafter"/>
</dbReference>
<comment type="function">
    <text evidence="5">Dual chitinase/transglycosylase that plays a role in cell wall architecture. Chitinase and transglycosylase activities are coupled. Required for the polysaccharide cross-linking at the septa and the cell wall. More specifically, transfers chitin to 1,6-beta-glucan in the cell wall.</text>
</comment>
<gene>
    <name evidence="9" type="ORF">SAMD00023353_1700240</name>
</gene>
<dbReference type="FunFam" id="2.60.120.200:FF:000159">
    <property type="entry name" value="Glycosidase"/>
    <property type="match status" value="1"/>
</dbReference>
<keyword evidence="2 9" id="KW-0378">Hydrolase</keyword>
<dbReference type="OrthoDB" id="4781at2759"/>
<dbReference type="AlphaFoldDB" id="A0A1W2TKU9"/>
<feature type="compositionally biased region" description="Polar residues" evidence="6">
    <location>
        <begin position="403"/>
        <end position="421"/>
    </location>
</feature>
<dbReference type="Proteomes" id="UP000054516">
    <property type="component" value="Unassembled WGS sequence"/>
</dbReference>
<evidence type="ECO:0000256" key="5">
    <source>
        <dbReference type="ARBA" id="ARBA00093308"/>
    </source>
</evidence>
<feature type="compositionally biased region" description="Gly residues" evidence="6">
    <location>
        <begin position="383"/>
        <end position="393"/>
    </location>
</feature>
<evidence type="ECO:0000313" key="9">
    <source>
        <dbReference type="EMBL" id="GAP88909.1"/>
    </source>
</evidence>
<dbReference type="Pfam" id="PF00722">
    <property type="entry name" value="Glyco_hydro_16"/>
    <property type="match status" value="1"/>
</dbReference>
<dbReference type="GO" id="GO:0005975">
    <property type="term" value="P:carbohydrate metabolic process"/>
    <property type="evidence" value="ECO:0007669"/>
    <property type="project" value="InterPro"/>
</dbReference>
<dbReference type="GO" id="GO:0031505">
    <property type="term" value="P:fungal-type cell wall organization"/>
    <property type="evidence" value="ECO:0007669"/>
    <property type="project" value="TreeGrafter"/>
</dbReference>
<name>A0A1W2TKU9_ROSNE</name>
<evidence type="ECO:0000256" key="4">
    <source>
        <dbReference type="ARBA" id="ARBA00038074"/>
    </source>
</evidence>
<proteinExistence type="inferred from homology"/>
<feature type="signal peptide" evidence="7">
    <location>
        <begin position="1"/>
        <end position="21"/>
    </location>
</feature>